<sequence>MHALADIQIPRLPKVGYVLKKYPRLSETFILDEVLGVEAAGAEVSIFSLRLPDDGRFHADLAAVRAEVSYLPGFGATTVLDAFDALAGLGPHAGEVLPDLVAFARRLGPAGPGVLVQGVHLAHQAVAAGVEHLHAHFMTVAAHTAYIAHMLTGLPFTVTAHAKDIYRRTVDADLFHTVASAAAAVITVCDANKAHLERHLADGAGAVRRIYNGIDVGAAPPPALREPGLVLAAGRLVEKKGLTVLLDAARLLADGGTPFRLVVVGDGEERANLEAQSARLGLVDRVTFVGAAPRHEVQALMGRAEVLAAPCLVGDDGNRDALPTVLLEALAAGLPAVTTPVTGIPEIIEDGVEGLIVPEGDPVALAAALRRALSDKELLAEMSAAGPRKAAMRFDRGRTIRQLLAVFCGADPLLARSA</sequence>
<dbReference type="GO" id="GO:0016757">
    <property type="term" value="F:glycosyltransferase activity"/>
    <property type="evidence" value="ECO:0007669"/>
    <property type="project" value="InterPro"/>
</dbReference>
<evidence type="ECO:0000259" key="1">
    <source>
        <dbReference type="Pfam" id="PF00534"/>
    </source>
</evidence>
<reference evidence="2" key="1">
    <citation type="submission" date="2020-02" db="EMBL/GenBank/DDBJ databases">
        <authorList>
            <person name="Meier V. D."/>
        </authorList>
    </citation>
    <scope>NUCLEOTIDE SEQUENCE</scope>
    <source>
        <strain evidence="2">AVDCRST_MAG76</strain>
    </source>
</reference>
<protein>
    <submittedName>
        <fullName evidence="2">Glycosyltransferase</fullName>
    </submittedName>
</protein>
<dbReference type="PANTHER" id="PTHR45947:SF14">
    <property type="entry name" value="SLL1723 PROTEIN"/>
    <property type="match status" value="1"/>
</dbReference>
<accession>A0A6J4JI42</accession>
<organism evidence="2">
    <name type="scientific">uncultured Acidimicrobiales bacterium</name>
    <dbReference type="NCBI Taxonomy" id="310071"/>
    <lineage>
        <taxon>Bacteria</taxon>
        <taxon>Bacillati</taxon>
        <taxon>Actinomycetota</taxon>
        <taxon>Acidimicrobiia</taxon>
        <taxon>Acidimicrobiales</taxon>
        <taxon>environmental samples</taxon>
    </lineage>
</organism>
<dbReference type="CDD" id="cd03801">
    <property type="entry name" value="GT4_PimA-like"/>
    <property type="match status" value="1"/>
</dbReference>
<dbReference type="SUPFAM" id="SSF53756">
    <property type="entry name" value="UDP-Glycosyltransferase/glycogen phosphorylase"/>
    <property type="match status" value="1"/>
</dbReference>
<keyword evidence="2" id="KW-0808">Transferase</keyword>
<dbReference type="PANTHER" id="PTHR45947">
    <property type="entry name" value="SULFOQUINOVOSYL TRANSFERASE SQD2"/>
    <property type="match status" value="1"/>
</dbReference>
<feature type="domain" description="Glycosyl transferase family 1" evidence="1">
    <location>
        <begin position="226"/>
        <end position="387"/>
    </location>
</feature>
<dbReference type="EMBL" id="CADCSZ010000226">
    <property type="protein sequence ID" value="CAA9278661.1"/>
    <property type="molecule type" value="Genomic_DNA"/>
</dbReference>
<evidence type="ECO:0000313" key="2">
    <source>
        <dbReference type="EMBL" id="CAA9278661.1"/>
    </source>
</evidence>
<dbReference type="Gene3D" id="3.40.50.2000">
    <property type="entry name" value="Glycogen Phosphorylase B"/>
    <property type="match status" value="2"/>
</dbReference>
<dbReference type="Pfam" id="PF00534">
    <property type="entry name" value="Glycos_transf_1"/>
    <property type="match status" value="1"/>
</dbReference>
<dbReference type="AlphaFoldDB" id="A0A6J4JI42"/>
<dbReference type="InterPro" id="IPR050194">
    <property type="entry name" value="Glycosyltransferase_grp1"/>
</dbReference>
<gene>
    <name evidence="2" type="ORF">AVDCRST_MAG76-3861</name>
</gene>
<dbReference type="InterPro" id="IPR001296">
    <property type="entry name" value="Glyco_trans_1"/>
</dbReference>
<name>A0A6J4JI42_9ACTN</name>
<proteinExistence type="predicted"/>